<dbReference type="OrthoDB" id="601368at2759"/>
<reference evidence="1" key="1">
    <citation type="submission" date="2017-07" db="EMBL/GenBank/DDBJ databases">
        <title>Taro Niue Genome Assembly and Annotation.</title>
        <authorList>
            <person name="Atibalentja N."/>
            <person name="Keating K."/>
            <person name="Fields C.J."/>
        </authorList>
    </citation>
    <scope>NUCLEOTIDE SEQUENCE</scope>
    <source>
        <strain evidence="1">Niue_2</strain>
        <tissue evidence="1">Leaf</tissue>
    </source>
</reference>
<dbReference type="EMBL" id="NMUH01000650">
    <property type="protein sequence ID" value="MQL82719.1"/>
    <property type="molecule type" value="Genomic_DNA"/>
</dbReference>
<name>A0A843USG0_COLES</name>
<evidence type="ECO:0000313" key="2">
    <source>
        <dbReference type="Proteomes" id="UP000652761"/>
    </source>
</evidence>
<organism evidence="1 2">
    <name type="scientific">Colocasia esculenta</name>
    <name type="common">Wild taro</name>
    <name type="synonym">Arum esculentum</name>
    <dbReference type="NCBI Taxonomy" id="4460"/>
    <lineage>
        <taxon>Eukaryota</taxon>
        <taxon>Viridiplantae</taxon>
        <taxon>Streptophyta</taxon>
        <taxon>Embryophyta</taxon>
        <taxon>Tracheophyta</taxon>
        <taxon>Spermatophyta</taxon>
        <taxon>Magnoliopsida</taxon>
        <taxon>Liliopsida</taxon>
        <taxon>Araceae</taxon>
        <taxon>Aroideae</taxon>
        <taxon>Colocasieae</taxon>
        <taxon>Colocasia</taxon>
    </lineage>
</organism>
<keyword evidence="2" id="KW-1185">Reference proteome</keyword>
<proteinExistence type="predicted"/>
<dbReference type="AlphaFoldDB" id="A0A843USG0"/>
<protein>
    <submittedName>
        <fullName evidence="1">Uncharacterized protein</fullName>
    </submittedName>
</protein>
<gene>
    <name evidence="1" type="ORF">Taro_015187</name>
</gene>
<evidence type="ECO:0000313" key="1">
    <source>
        <dbReference type="EMBL" id="MQL82719.1"/>
    </source>
</evidence>
<sequence length="70" mass="7850">MARLVSMVDRHLSVSTLADTRGFGVMLLALLTGRRLTDSAEFGDNNNLVGWARQQHPRRRLADVFDPTLL</sequence>
<comment type="caution">
    <text evidence="1">The sequence shown here is derived from an EMBL/GenBank/DDBJ whole genome shotgun (WGS) entry which is preliminary data.</text>
</comment>
<dbReference type="Gene3D" id="1.10.510.10">
    <property type="entry name" value="Transferase(Phosphotransferase) domain 1"/>
    <property type="match status" value="1"/>
</dbReference>
<dbReference type="Proteomes" id="UP000652761">
    <property type="component" value="Unassembled WGS sequence"/>
</dbReference>
<accession>A0A843USG0</accession>